<feature type="transmembrane region" description="Helical" evidence="4">
    <location>
        <begin position="82"/>
        <end position="99"/>
    </location>
</feature>
<gene>
    <name evidence="5" type="ORF">EZI54_04390</name>
</gene>
<feature type="transmembrane region" description="Helical" evidence="4">
    <location>
        <begin position="105"/>
        <end position="123"/>
    </location>
</feature>
<dbReference type="InterPro" id="IPR052524">
    <property type="entry name" value="MFS_Cyanate_Porter"/>
</dbReference>
<reference evidence="5 6" key="1">
    <citation type="submission" date="2019-02" db="EMBL/GenBank/DDBJ databases">
        <title>Marinobacter halodurans sp. nov., a marine bacterium isolated from sea tidal flat.</title>
        <authorList>
            <person name="Yoo Y."/>
            <person name="Lee D.W."/>
            <person name="Kim B.S."/>
            <person name="Kim J.-J."/>
        </authorList>
    </citation>
    <scope>NUCLEOTIDE SEQUENCE [LARGE SCALE GENOMIC DNA]</scope>
    <source>
        <strain evidence="5 6">YJ-S3-2</strain>
    </source>
</reference>
<dbReference type="SUPFAM" id="SSF103473">
    <property type="entry name" value="MFS general substrate transporter"/>
    <property type="match status" value="1"/>
</dbReference>
<evidence type="ECO:0000256" key="1">
    <source>
        <dbReference type="ARBA" id="ARBA00022692"/>
    </source>
</evidence>
<dbReference type="PANTHER" id="PTHR23523">
    <property type="match status" value="1"/>
</dbReference>
<dbReference type="Gene3D" id="1.20.1250.20">
    <property type="entry name" value="MFS general substrate transporter like domains"/>
    <property type="match status" value="1"/>
</dbReference>
<feature type="transmembrane region" description="Helical" evidence="4">
    <location>
        <begin position="168"/>
        <end position="190"/>
    </location>
</feature>
<feature type="transmembrane region" description="Helical" evidence="4">
    <location>
        <begin position="50"/>
        <end position="70"/>
    </location>
</feature>
<evidence type="ECO:0000256" key="2">
    <source>
        <dbReference type="ARBA" id="ARBA00022989"/>
    </source>
</evidence>
<organism evidence="5 6">
    <name type="scientific">Marinobacter halodurans</name>
    <dbReference type="NCBI Taxonomy" id="2528979"/>
    <lineage>
        <taxon>Bacteria</taxon>
        <taxon>Pseudomonadati</taxon>
        <taxon>Pseudomonadota</taxon>
        <taxon>Gammaproteobacteria</taxon>
        <taxon>Pseudomonadales</taxon>
        <taxon>Marinobacteraceae</taxon>
        <taxon>Marinobacter</taxon>
    </lineage>
</organism>
<dbReference type="RefSeq" id="WP_131479443.1">
    <property type="nucleotide sequence ID" value="NZ_SJDL01000005.1"/>
</dbReference>
<sequence>MTQAAVTSRSSSALLTLTGILFVALNLRPALTSVSPVLKRIGETLALGSFGQGVLTTLPVLFLGLCAPLAPQLARRIGVDRAVLVATAVLGAVLVLRPYSGTVGLFAGTLIAGGCIGVMGVLLPGVVKRDFPSSASVLTGLYTAVLCLGASAAAGTTEPMRLAFGGDWQAALAIWTIPAWVAVVFWWLQLDGKHIPRRPTKPARSLFRDPLAWQVTLYMGLQSSLSYSVFGWLPTILQDRGMPAVDAGIGLSVSIMIQIGSAIAAPWISSRMRDQRAMIALAVLLTGAGLMGCVYAPIGGIWFWVVILGAGQGGTFSMALTLLAVRARDHETAARLSGMAQGVGYTVAAFGPLGLGLLHGIFHDWQVAGVFLAVIACAVLGFGLAAGRPLYVGEAR</sequence>
<keyword evidence="6" id="KW-1185">Reference proteome</keyword>
<keyword evidence="1 4" id="KW-0812">Transmembrane</keyword>
<feature type="transmembrane region" description="Helical" evidence="4">
    <location>
        <begin position="343"/>
        <end position="362"/>
    </location>
</feature>
<keyword evidence="2 4" id="KW-1133">Transmembrane helix</keyword>
<evidence type="ECO:0000256" key="3">
    <source>
        <dbReference type="ARBA" id="ARBA00023136"/>
    </source>
</evidence>
<evidence type="ECO:0000256" key="4">
    <source>
        <dbReference type="SAM" id="Phobius"/>
    </source>
</evidence>
<protein>
    <submittedName>
        <fullName evidence="5">MFS transporter</fullName>
    </submittedName>
</protein>
<feature type="transmembrane region" description="Helical" evidence="4">
    <location>
        <begin position="368"/>
        <end position="387"/>
    </location>
</feature>
<evidence type="ECO:0000313" key="6">
    <source>
        <dbReference type="Proteomes" id="UP000313645"/>
    </source>
</evidence>
<dbReference type="CDD" id="cd17339">
    <property type="entry name" value="MFS_NIMT_CynX_like"/>
    <property type="match status" value="1"/>
</dbReference>
<feature type="transmembrane region" description="Helical" evidence="4">
    <location>
        <begin position="304"/>
        <end position="323"/>
    </location>
</feature>
<accession>A0ABY1ZRG8</accession>
<dbReference type="EMBL" id="SJDL01000005">
    <property type="protein sequence ID" value="TBW58101.1"/>
    <property type="molecule type" value="Genomic_DNA"/>
</dbReference>
<proteinExistence type="predicted"/>
<evidence type="ECO:0000313" key="5">
    <source>
        <dbReference type="EMBL" id="TBW58101.1"/>
    </source>
</evidence>
<feature type="transmembrane region" description="Helical" evidence="4">
    <location>
        <begin position="245"/>
        <end position="265"/>
    </location>
</feature>
<dbReference type="Pfam" id="PF07690">
    <property type="entry name" value="MFS_1"/>
    <property type="match status" value="1"/>
</dbReference>
<dbReference type="InterPro" id="IPR011701">
    <property type="entry name" value="MFS"/>
</dbReference>
<dbReference type="Proteomes" id="UP000313645">
    <property type="component" value="Unassembled WGS sequence"/>
</dbReference>
<comment type="caution">
    <text evidence="5">The sequence shown here is derived from an EMBL/GenBank/DDBJ whole genome shotgun (WGS) entry which is preliminary data.</text>
</comment>
<feature type="transmembrane region" description="Helical" evidence="4">
    <location>
        <begin position="211"/>
        <end position="233"/>
    </location>
</feature>
<dbReference type="InterPro" id="IPR036259">
    <property type="entry name" value="MFS_trans_sf"/>
</dbReference>
<name>A0ABY1ZRG8_9GAMM</name>
<keyword evidence="3 4" id="KW-0472">Membrane</keyword>
<feature type="transmembrane region" description="Helical" evidence="4">
    <location>
        <begin position="277"/>
        <end position="298"/>
    </location>
</feature>
<dbReference type="PANTHER" id="PTHR23523:SF2">
    <property type="entry name" value="2-NITROIMIDAZOLE TRANSPORTER"/>
    <property type="match status" value="1"/>
</dbReference>
<feature type="transmembrane region" description="Helical" evidence="4">
    <location>
        <begin position="135"/>
        <end position="156"/>
    </location>
</feature>